<evidence type="ECO:0000313" key="4">
    <source>
        <dbReference type="EMBL" id="KAF1394697.1"/>
    </source>
</evidence>
<proteinExistence type="predicted"/>
<feature type="compositionally biased region" description="Polar residues" evidence="1">
    <location>
        <begin position="197"/>
        <end position="212"/>
    </location>
</feature>
<organism evidence="4 5">
    <name type="scientific">Perca fluviatilis</name>
    <name type="common">European perch</name>
    <dbReference type="NCBI Taxonomy" id="8168"/>
    <lineage>
        <taxon>Eukaryota</taxon>
        <taxon>Metazoa</taxon>
        <taxon>Chordata</taxon>
        <taxon>Craniata</taxon>
        <taxon>Vertebrata</taxon>
        <taxon>Euteleostomi</taxon>
        <taxon>Actinopterygii</taxon>
        <taxon>Neopterygii</taxon>
        <taxon>Teleostei</taxon>
        <taxon>Neoteleostei</taxon>
        <taxon>Acanthomorphata</taxon>
        <taxon>Eupercaria</taxon>
        <taxon>Perciformes</taxon>
        <taxon>Percoidei</taxon>
        <taxon>Percidae</taxon>
        <taxon>Percinae</taxon>
        <taxon>Perca</taxon>
    </lineage>
</organism>
<sequence>MKWYTVHRNGSKTVQKELSTDENRVTYNMSAESNFTLTIKDLSESDANDYCCRETTDDPELCWNNKTELHVSGLKVKFTPSAVVTEGQRVTLSCSTSCPLTDNTTYIWYLNSRPLTPTEKQNKNLVLDPVSRQHTGRYSCAVKTPHKISSNEKTLTVQSKMGKWNPAAAAAVVCAALLIIIPFTIFWWIRRKRTSRQNPRTETSDNLEQINSGPVYDNISAPPPEQAGLHYSRVHFSKSQTDPLYSTLQHHQPREQEHVHYAVVNFRRNRTPE</sequence>
<feature type="transmembrane region" description="Helical" evidence="2">
    <location>
        <begin position="167"/>
        <end position="189"/>
    </location>
</feature>
<dbReference type="PANTHER" id="PTHR46013:SF4">
    <property type="entry name" value="B-CELL RECEPTOR CD22-RELATED"/>
    <property type="match status" value="1"/>
</dbReference>
<dbReference type="InterPro" id="IPR013783">
    <property type="entry name" value="Ig-like_fold"/>
</dbReference>
<dbReference type="Pfam" id="PF07686">
    <property type="entry name" value="V-set"/>
    <property type="match status" value="1"/>
</dbReference>
<evidence type="ECO:0000256" key="2">
    <source>
        <dbReference type="SAM" id="Phobius"/>
    </source>
</evidence>
<feature type="domain" description="Ig-like" evidence="3">
    <location>
        <begin position="1"/>
        <end position="53"/>
    </location>
</feature>
<evidence type="ECO:0000313" key="5">
    <source>
        <dbReference type="Proteomes" id="UP000465112"/>
    </source>
</evidence>
<name>A0A6A5EXS0_PERFL</name>
<protein>
    <recommendedName>
        <fullName evidence="3">Ig-like domain-containing protein</fullName>
    </recommendedName>
</protein>
<dbReference type="Gene3D" id="2.60.40.10">
    <property type="entry name" value="Immunoglobulins"/>
    <property type="match status" value="2"/>
</dbReference>
<dbReference type="Proteomes" id="UP000465112">
    <property type="component" value="Chromosome 1"/>
</dbReference>
<keyword evidence="2" id="KW-0472">Membrane</keyword>
<feature type="region of interest" description="Disordered" evidence="1">
    <location>
        <begin position="197"/>
        <end position="224"/>
    </location>
</feature>
<dbReference type="InterPro" id="IPR003599">
    <property type="entry name" value="Ig_sub"/>
</dbReference>
<evidence type="ECO:0000259" key="3">
    <source>
        <dbReference type="PROSITE" id="PS50835"/>
    </source>
</evidence>
<keyword evidence="5" id="KW-1185">Reference proteome</keyword>
<dbReference type="InterPro" id="IPR007110">
    <property type="entry name" value="Ig-like_dom"/>
</dbReference>
<dbReference type="InterPro" id="IPR036179">
    <property type="entry name" value="Ig-like_dom_sf"/>
</dbReference>
<dbReference type="PANTHER" id="PTHR46013">
    <property type="entry name" value="VASCULAR CELL ADHESION MOLECULE 1"/>
    <property type="match status" value="1"/>
</dbReference>
<dbReference type="EMBL" id="VHII01000001">
    <property type="protein sequence ID" value="KAF1394697.1"/>
    <property type="molecule type" value="Genomic_DNA"/>
</dbReference>
<comment type="caution">
    <text evidence="4">The sequence shown here is derived from an EMBL/GenBank/DDBJ whole genome shotgun (WGS) entry which is preliminary data.</text>
</comment>
<dbReference type="PROSITE" id="PS50835">
    <property type="entry name" value="IG_LIKE"/>
    <property type="match status" value="2"/>
</dbReference>
<gene>
    <name evidence="4" type="ORF">PFLUV_G00003840</name>
</gene>
<evidence type="ECO:0000256" key="1">
    <source>
        <dbReference type="SAM" id="MobiDB-lite"/>
    </source>
</evidence>
<accession>A0A6A5EXS0</accession>
<feature type="domain" description="Ig-like" evidence="3">
    <location>
        <begin position="59"/>
        <end position="156"/>
    </location>
</feature>
<dbReference type="SUPFAM" id="SSF48726">
    <property type="entry name" value="Immunoglobulin"/>
    <property type="match status" value="2"/>
</dbReference>
<keyword evidence="2" id="KW-0812">Transmembrane</keyword>
<dbReference type="AlphaFoldDB" id="A0A6A5EXS0"/>
<dbReference type="InterPro" id="IPR013106">
    <property type="entry name" value="Ig_V-set"/>
</dbReference>
<dbReference type="Pfam" id="PF13895">
    <property type="entry name" value="Ig_2"/>
    <property type="match status" value="1"/>
</dbReference>
<keyword evidence="2" id="KW-1133">Transmembrane helix</keyword>
<reference evidence="4 5" key="1">
    <citation type="submission" date="2019-06" db="EMBL/GenBank/DDBJ databases">
        <title>A chromosome-scale genome assembly of the European perch, Perca fluviatilis.</title>
        <authorList>
            <person name="Roques C."/>
            <person name="Zahm M."/>
            <person name="Cabau C."/>
            <person name="Klopp C."/>
            <person name="Bouchez O."/>
            <person name="Donnadieu C."/>
            <person name="Kuhl H."/>
            <person name="Gislard M."/>
            <person name="Guendouz S."/>
            <person name="Journot L."/>
            <person name="Haffray P."/>
            <person name="Bestin A."/>
            <person name="Morvezen R."/>
            <person name="Feron R."/>
            <person name="Wen M."/>
            <person name="Jouanno E."/>
            <person name="Herpin A."/>
            <person name="Schartl M."/>
            <person name="Postlethwait J."/>
            <person name="Schaerlinger B."/>
            <person name="Chardard D."/>
            <person name="Lecocq T."/>
            <person name="Poncet C."/>
            <person name="Jaffrelo L."/>
            <person name="Lampietro C."/>
            <person name="Guiguen Y."/>
        </authorList>
    </citation>
    <scope>NUCLEOTIDE SEQUENCE [LARGE SCALE GENOMIC DNA]</scope>
    <source>
        <tissue evidence="4">Blood</tissue>
    </source>
</reference>
<dbReference type="SMART" id="SM00409">
    <property type="entry name" value="IG"/>
    <property type="match status" value="2"/>
</dbReference>